<dbReference type="GO" id="GO:0005737">
    <property type="term" value="C:cytoplasm"/>
    <property type="evidence" value="ECO:0007669"/>
    <property type="project" value="TreeGrafter"/>
</dbReference>
<dbReference type="PANTHER" id="PTHR44813:SF1">
    <property type="entry name" value="MITOGEN-ACTIVATED PROTEIN KINASE-BINDING PROTEIN 1"/>
    <property type="match status" value="1"/>
</dbReference>
<feature type="compositionally biased region" description="Basic and acidic residues" evidence="1">
    <location>
        <begin position="112"/>
        <end position="121"/>
    </location>
</feature>
<feature type="compositionally biased region" description="Polar residues" evidence="1">
    <location>
        <begin position="223"/>
        <end position="232"/>
    </location>
</feature>
<feature type="compositionally biased region" description="Low complexity" evidence="1">
    <location>
        <begin position="411"/>
        <end position="429"/>
    </location>
</feature>
<evidence type="ECO:0000256" key="1">
    <source>
        <dbReference type="SAM" id="MobiDB-lite"/>
    </source>
</evidence>
<reference evidence="2" key="1">
    <citation type="journal article" date="2023" name="Science">
        <title>Genome structures resolve the early diversification of teleost fishes.</title>
        <authorList>
            <person name="Parey E."/>
            <person name="Louis A."/>
            <person name="Montfort J."/>
            <person name="Bouchez O."/>
            <person name="Roques C."/>
            <person name="Iampietro C."/>
            <person name="Lluch J."/>
            <person name="Castinel A."/>
            <person name="Donnadieu C."/>
            <person name="Desvignes T."/>
            <person name="Floi Bucao C."/>
            <person name="Jouanno E."/>
            <person name="Wen M."/>
            <person name="Mejri S."/>
            <person name="Dirks R."/>
            <person name="Jansen H."/>
            <person name="Henkel C."/>
            <person name="Chen W.J."/>
            <person name="Zahm M."/>
            <person name="Cabau C."/>
            <person name="Klopp C."/>
            <person name="Thompson A.W."/>
            <person name="Robinson-Rechavi M."/>
            <person name="Braasch I."/>
            <person name="Lecointre G."/>
            <person name="Bobe J."/>
            <person name="Postlethwait J.H."/>
            <person name="Berthelot C."/>
            <person name="Roest Crollius H."/>
            <person name="Guiguen Y."/>
        </authorList>
    </citation>
    <scope>NUCLEOTIDE SEQUENCE</scope>
    <source>
        <strain evidence="2">NC1722</strain>
    </source>
</reference>
<protein>
    <submittedName>
        <fullName evidence="2">Uncharacterized protein</fullName>
    </submittedName>
</protein>
<proteinExistence type="predicted"/>
<feature type="compositionally biased region" description="Basic and acidic residues" evidence="1">
    <location>
        <begin position="336"/>
        <end position="351"/>
    </location>
</feature>
<feature type="compositionally biased region" description="Low complexity" evidence="1">
    <location>
        <begin position="205"/>
        <end position="218"/>
    </location>
</feature>
<evidence type="ECO:0000313" key="2">
    <source>
        <dbReference type="EMBL" id="KAJ8399504.1"/>
    </source>
</evidence>
<gene>
    <name evidence="2" type="ORF">AAFF_G00412160</name>
</gene>
<dbReference type="InterPro" id="IPR055292">
    <property type="entry name" value="MABP1"/>
</dbReference>
<sequence>MELKVKSMLDLRQLESFAMPASPSRAPPPAFPFKEEALGSSTTSLQPIRAAESEERSQQVPPRPHSIWLSPGTPDTNGEVLYPSGGGDRVSLAGSEYLVKERPHGPFGKCYHGNECHDKQSPDSACSVEYSSSRLSSPDRPREDSEATEPLSVDGNSSDLEGEELEEELEEEGVERGMANGVVPQTPDQEAFLKQHFGTLADLDSSASPSRSQSNAESISARFLSQNCTSRSPFPFPSQSGGGARPLVSEVRPLMEQGQRKGSEDGPEEPDPHEKRPVLRSSPQKKKAPPAADPPRVVSPTSRGVTFHRGVDGLRKSQSVQNLSVAADGPKTPTRPSKEVHPQPSERDPRATPRRTLPAVPTSPQPRDTASTMPKALRSRSYMSPTTSSMAKMSRSVSMGDSLNLGESSDGRLSPSSSSTESGSRRGSGCDASAFKGSSGDKGKAAAPPLAAVSASGTTSPSVSTTPREAAPPKAAVCSSSSVAPSVSTMPRAAAPPKAAVCSSSSVAPSVSTTPRAAVTPTLSAGSPCAPIPKGLQAKLANRPRPHLTLDIPKPLPDRPSMAPCGNTSKASKDDSSPRSPARSFPGKLALPLQSPSQMLTGNVQLVTALSAADEGPGVGEWSLSDGAGAPSRPEQLQPVGEGGEEEELSVLAPPLLAPSSPIRLLAPSGTQDPDASLSVEVCHQVASELQSCMKRATRLYRMVSGAEREPSAELREMAQVLSAAFVDVRADLDSLPPSVLTGGTRGTLCVPGCSEGGPGEERTLALLEQYSELLLKAVEKRLDNKF</sequence>
<feature type="compositionally biased region" description="Low complexity" evidence="1">
    <location>
        <begin position="445"/>
        <end position="512"/>
    </location>
</feature>
<feature type="region of interest" description="Disordered" evidence="1">
    <location>
        <begin position="18"/>
        <end position="88"/>
    </location>
</feature>
<feature type="compositionally biased region" description="Basic and acidic residues" evidence="1">
    <location>
        <begin position="258"/>
        <end position="277"/>
    </location>
</feature>
<dbReference type="AlphaFoldDB" id="A0AAD7SBF6"/>
<evidence type="ECO:0000313" key="3">
    <source>
        <dbReference type="Proteomes" id="UP001221898"/>
    </source>
</evidence>
<dbReference type="GO" id="GO:0043124">
    <property type="term" value="P:negative regulation of canonical NF-kappaB signal transduction"/>
    <property type="evidence" value="ECO:0007669"/>
    <property type="project" value="TreeGrafter"/>
</dbReference>
<dbReference type="PANTHER" id="PTHR44813">
    <property type="entry name" value="MITOGEN-ACTIVATED PROTEIN KINASE-BINDING PROTEIN 1"/>
    <property type="match status" value="1"/>
</dbReference>
<accession>A0AAD7SBF6</accession>
<keyword evidence="3" id="KW-1185">Reference proteome</keyword>
<dbReference type="GO" id="GO:0046330">
    <property type="term" value="P:positive regulation of JNK cascade"/>
    <property type="evidence" value="ECO:0007669"/>
    <property type="project" value="TreeGrafter"/>
</dbReference>
<organism evidence="2 3">
    <name type="scientific">Aldrovandia affinis</name>
    <dbReference type="NCBI Taxonomy" id="143900"/>
    <lineage>
        <taxon>Eukaryota</taxon>
        <taxon>Metazoa</taxon>
        <taxon>Chordata</taxon>
        <taxon>Craniata</taxon>
        <taxon>Vertebrata</taxon>
        <taxon>Euteleostomi</taxon>
        <taxon>Actinopterygii</taxon>
        <taxon>Neopterygii</taxon>
        <taxon>Teleostei</taxon>
        <taxon>Notacanthiformes</taxon>
        <taxon>Halosauridae</taxon>
        <taxon>Aldrovandia</taxon>
    </lineage>
</organism>
<feature type="compositionally biased region" description="Acidic residues" evidence="1">
    <location>
        <begin position="160"/>
        <end position="173"/>
    </location>
</feature>
<feature type="compositionally biased region" description="Polar residues" evidence="1">
    <location>
        <begin position="381"/>
        <end position="407"/>
    </location>
</feature>
<dbReference type="EMBL" id="JAINUG010000083">
    <property type="protein sequence ID" value="KAJ8399504.1"/>
    <property type="molecule type" value="Genomic_DNA"/>
</dbReference>
<feature type="region of interest" description="Disordered" evidence="1">
    <location>
        <begin position="112"/>
        <end position="596"/>
    </location>
</feature>
<name>A0AAD7SBF6_9TELE</name>
<feature type="region of interest" description="Disordered" evidence="1">
    <location>
        <begin position="615"/>
        <end position="649"/>
    </location>
</feature>
<comment type="caution">
    <text evidence="2">The sequence shown here is derived from an EMBL/GenBank/DDBJ whole genome shotgun (WGS) entry which is preliminary data.</text>
</comment>
<dbReference type="Proteomes" id="UP001221898">
    <property type="component" value="Unassembled WGS sequence"/>
</dbReference>